<evidence type="ECO:0000313" key="2">
    <source>
        <dbReference type="Proteomes" id="UP000299102"/>
    </source>
</evidence>
<gene>
    <name evidence="1" type="ORF">EVAR_43547_1</name>
</gene>
<evidence type="ECO:0000313" key="1">
    <source>
        <dbReference type="EMBL" id="GBP47856.1"/>
    </source>
</evidence>
<comment type="caution">
    <text evidence="1">The sequence shown here is derived from an EMBL/GenBank/DDBJ whole genome shotgun (WGS) entry which is preliminary data.</text>
</comment>
<dbReference type="EMBL" id="BGZK01000511">
    <property type="protein sequence ID" value="GBP47856.1"/>
    <property type="molecule type" value="Genomic_DNA"/>
</dbReference>
<sequence length="91" mass="9997">MLRAEVALVIEHCAFINRRLRIKASVYHSYKAKKKDPKTTTDRSSESCTLLTTVAAVAVATSVTGSLTCFPRRGANVSIGLKLKTLWSIFP</sequence>
<proteinExistence type="predicted"/>
<name>A0A4C1W8Y8_EUMVA</name>
<protein>
    <submittedName>
        <fullName evidence="1">Uncharacterized protein</fullName>
    </submittedName>
</protein>
<keyword evidence="2" id="KW-1185">Reference proteome</keyword>
<dbReference type="Proteomes" id="UP000299102">
    <property type="component" value="Unassembled WGS sequence"/>
</dbReference>
<dbReference type="AlphaFoldDB" id="A0A4C1W8Y8"/>
<organism evidence="1 2">
    <name type="scientific">Eumeta variegata</name>
    <name type="common">Bagworm moth</name>
    <name type="synonym">Eumeta japonica</name>
    <dbReference type="NCBI Taxonomy" id="151549"/>
    <lineage>
        <taxon>Eukaryota</taxon>
        <taxon>Metazoa</taxon>
        <taxon>Ecdysozoa</taxon>
        <taxon>Arthropoda</taxon>
        <taxon>Hexapoda</taxon>
        <taxon>Insecta</taxon>
        <taxon>Pterygota</taxon>
        <taxon>Neoptera</taxon>
        <taxon>Endopterygota</taxon>
        <taxon>Lepidoptera</taxon>
        <taxon>Glossata</taxon>
        <taxon>Ditrysia</taxon>
        <taxon>Tineoidea</taxon>
        <taxon>Psychidae</taxon>
        <taxon>Oiketicinae</taxon>
        <taxon>Eumeta</taxon>
    </lineage>
</organism>
<reference evidence="1 2" key="1">
    <citation type="journal article" date="2019" name="Commun. Biol.">
        <title>The bagworm genome reveals a unique fibroin gene that provides high tensile strength.</title>
        <authorList>
            <person name="Kono N."/>
            <person name="Nakamura H."/>
            <person name="Ohtoshi R."/>
            <person name="Tomita M."/>
            <person name="Numata K."/>
            <person name="Arakawa K."/>
        </authorList>
    </citation>
    <scope>NUCLEOTIDE SEQUENCE [LARGE SCALE GENOMIC DNA]</scope>
</reference>
<accession>A0A4C1W8Y8</accession>